<dbReference type="EMBL" id="LAZR01000107">
    <property type="protein sequence ID" value="KKN90887.1"/>
    <property type="molecule type" value="Genomic_DNA"/>
</dbReference>
<proteinExistence type="predicted"/>
<dbReference type="AlphaFoldDB" id="A0A0F9UTU0"/>
<protein>
    <submittedName>
        <fullName evidence="1">Uncharacterized protein</fullName>
    </submittedName>
</protein>
<evidence type="ECO:0000313" key="1">
    <source>
        <dbReference type="EMBL" id="KKN90887.1"/>
    </source>
</evidence>
<accession>A0A0F9UTU0</accession>
<name>A0A0F9UTU0_9ZZZZ</name>
<gene>
    <name evidence="1" type="ORF">LCGC14_0224710</name>
</gene>
<reference evidence="1" key="1">
    <citation type="journal article" date="2015" name="Nature">
        <title>Complex archaea that bridge the gap between prokaryotes and eukaryotes.</title>
        <authorList>
            <person name="Spang A."/>
            <person name="Saw J.H."/>
            <person name="Jorgensen S.L."/>
            <person name="Zaremba-Niedzwiedzka K."/>
            <person name="Martijn J."/>
            <person name="Lind A.E."/>
            <person name="van Eijk R."/>
            <person name="Schleper C."/>
            <person name="Guy L."/>
            <person name="Ettema T.J."/>
        </authorList>
    </citation>
    <scope>NUCLEOTIDE SEQUENCE</scope>
</reference>
<comment type="caution">
    <text evidence="1">The sequence shown here is derived from an EMBL/GenBank/DDBJ whole genome shotgun (WGS) entry which is preliminary data.</text>
</comment>
<organism evidence="1">
    <name type="scientific">marine sediment metagenome</name>
    <dbReference type="NCBI Taxonomy" id="412755"/>
    <lineage>
        <taxon>unclassified sequences</taxon>
        <taxon>metagenomes</taxon>
        <taxon>ecological metagenomes</taxon>
    </lineage>
</organism>
<sequence length="55" mass="6872">MSYNPYNEFKISYMIKIDEGEFNILYTDFKCMYPSSNIRQRNRIYELIMREIKFN</sequence>